<protein>
    <submittedName>
        <fullName evidence="1">Uncharacterized protein</fullName>
    </submittedName>
</protein>
<gene>
    <name evidence="1" type="ORF">FLAPXU55_00195</name>
</gene>
<reference evidence="1 2" key="1">
    <citation type="submission" date="2020-06" db="EMBL/GenBank/DDBJ databases">
        <authorList>
            <person name="Criscuolo A."/>
        </authorList>
    </citation>
    <scope>NUCLEOTIDE SEQUENCE [LARGE SCALE GENOMIC DNA]</scope>
    <source>
        <strain evidence="1">PXU-55</strain>
    </source>
</reference>
<organism evidence="1 2">
    <name type="scientific">Flavobacterium panici</name>
    <dbReference type="NCBI Taxonomy" id="2654843"/>
    <lineage>
        <taxon>Bacteria</taxon>
        <taxon>Pseudomonadati</taxon>
        <taxon>Bacteroidota</taxon>
        <taxon>Flavobacteriia</taxon>
        <taxon>Flavobacteriales</taxon>
        <taxon>Flavobacteriaceae</taxon>
        <taxon>Flavobacterium</taxon>
    </lineage>
</organism>
<dbReference type="PROSITE" id="PS51257">
    <property type="entry name" value="PROKAR_LIPOPROTEIN"/>
    <property type="match status" value="1"/>
</dbReference>
<dbReference type="EMBL" id="CAIJDE010000017">
    <property type="protein sequence ID" value="CAC9972519.1"/>
    <property type="molecule type" value="Genomic_DNA"/>
</dbReference>
<evidence type="ECO:0000313" key="2">
    <source>
        <dbReference type="Proteomes" id="UP000533639"/>
    </source>
</evidence>
<dbReference type="Proteomes" id="UP000533639">
    <property type="component" value="Unassembled WGS sequence"/>
</dbReference>
<sequence>MRKTVLLITIGCLLFGCKKEETTEFPFDSLVLSSSNLAEINSIKFTRSDTLYFQRNYPDPPQNFYAIISNDKKIELNQYLQNLNINKYKPFFYDENLDDGQSYLLQVKAKDTNKLIFIHGSDAPKELYNYIDSLIALKEDLNFIPTKQVIDFGNLSSILPIPPPPPPLKEN</sequence>
<keyword evidence="2" id="KW-1185">Reference proteome</keyword>
<proteinExistence type="predicted"/>
<evidence type="ECO:0000313" key="1">
    <source>
        <dbReference type="EMBL" id="CAC9972519.1"/>
    </source>
</evidence>
<comment type="caution">
    <text evidence="1">The sequence shown here is derived from an EMBL/GenBank/DDBJ whole genome shotgun (WGS) entry which is preliminary data.</text>
</comment>
<accession>A0A9N8IY54</accession>
<name>A0A9N8IY54_9FLAO</name>
<dbReference type="AlphaFoldDB" id="A0A9N8IY54"/>
<dbReference type="RefSeq" id="WP_180856110.1">
    <property type="nucleotide sequence ID" value="NZ_CAIJDE010000017.1"/>
</dbReference>